<organism evidence="1 2">
    <name type="scientific">Euroglyphus maynei</name>
    <name type="common">Mayne's house dust mite</name>
    <dbReference type="NCBI Taxonomy" id="6958"/>
    <lineage>
        <taxon>Eukaryota</taxon>
        <taxon>Metazoa</taxon>
        <taxon>Ecdysozoa</taxon>
        <taxon>Arthropoda</taxon>
        <taxon>Chelicerata</taxon>
        <taxon>Arachnida</taxon>
        <taxon>Acari</taxon>
        <taxon>Acariformes</taxon>
        <taxon>Sarcoptiformes</taxon>
        <taxon>Astigmata</taxon>
        <taxon>Psoroptidia</taxon>
        <taxon>Analgoidea</taxon>
        <taxon>Pyroglyphidae</taxon>
        <taxon>Pyroglyphinae</taxon>
        <taxon>Euroglyphus</taxon>
    </lineage>
</organism>
<dbReference type="Gene3D" id="1.10.506.10">
    <property type="entry name" value="GTPase Activation - p120gap, domain 1"/>
    <property type="match status" value="1"/>
</dbReference>
<proteinExistence type="predicted"/>
<protein>
    <submittedName>
        <fullName evidence="1">Plexin-like protein</fullName>
    </submittedName>
</protein>
<dbReference type="InterPro" id="IPR008936">
    <property type="entry name" value="Rho_GTPase_activation_prot"/>
</dbReference>
<gene>
    <name evidence="1" type="ORF">BLA29_012417</name>
</gene>
<evidence type="ECO:0000313" key="1">
    <source>
        <dbReference type="EMBL" id="OTF69846.1"/>
    </source>
</evidence>
<dbReference type="Proteomes" id="UP000194236">
    <property type="component" value="Unassembled WGS sequence"/>
</dbReference>
<accession>A0A1Y3AQV7</accession>
<name>A0A1Y3AQV7_EURMA</name>
<reference evidence="1 2" key="1">
    <citation type="submission" date="2017-03" db="EMBL/GenBank/DDBJ databases">
        <title>Genome Survey of Euroglyphus maynei.</title>
        <authorList>
            <person name="Arlian L.G."/>
            <person name="Morgan M.S."/>
            <person name="Rider S.D."/>
        </authorList>
    </citation>
    <scope>NUCLEOTIDE SEQUENCE [LARGE SCALE GENOMIC DNA]</scope>
    <source>
        <strain evidence="1">Arlian Lab</strain>
        <tissue evidence="1">Whole body</tissue>
    </source>
</reference>
<dbReference type="OrthoDB" id="125363at2759"/>
<comment type="caution">
    <text evidence="1">The sequence shown here is derived from an EMBL/GenBank/DDBJ whole genome shotgun (WGS) entry which is preliminary data.</text>
</comment>
<keyword evidence="2" id="KW-1185">Reference proteome</keyword>
<evidence type="ECO:0000313" key="2">
    <source>
        <dbReference type="Proteomes" id="UP000194236"/>
    </source>
</evidence>
<dbReference type="EMBL" id="MUJZ01068578">
    <property type="protein sequence ID" value="OTF69846.1"/>
    <property type="molecule type" value="Genomic_DNA"/>
</dbReference>
<dbReference type="AlphaFoldDB" id="A0A1Y3AQV7"/>
<sequence>MQSLNMAHVGQFDTVCALKELFVYAVKYHADIMNNLQQSDYLTKQQSLEKFINLINYKF</sequence>